<comment type="subcellular location">
    <subcellularLocation>
        <location evidence="1">Cell membrane</location>
        <topology evidence="1">Multi-pass membrane protein</topology>
    </subcellularLocation>
</comment>
<feature type="transmembrane region" description="Helical" evidence="7">
    <location>
        <begin position="351"/>
        <end position="373"/>
    </location>
</feature>
<feature type="region of interest" description="Disordered" evidence="6">
    <location>
        <begin position="121"/>
        <end position="157"/>
    </location>
</feature>
<evidence type="ECO:0000313" key="11">
    <source>
        <dbReference type="Proteomes" id="UP000269289"/>
    </source>
</evidence>
<evidence type="ECO:0000256" key="3">
    <source>
        <dbReference type="ARBA" id="ARBA00022692"/>
    </source>
</evidence>
<keyword evidence="11" id="KW-1185">Reference proteome</keyword>
<evidence type="ECO:0000256" key="1">
    <source>
        <dbReference type="ARBA" id="ARBA00004651"/>
    </source>
</evidence>
<evidence type="ECO:0000256" key="2">
    <source>
        <dbReference type="ARBA" id="ARBA00022475"/>
    </source>
</evidence>
<evidence type="ECO:0000259" key="9">
    <source>
        <dbReference type="Pfam" id="PF03772"/>
    </source>
</evidence>
<feature type="transmembrane region" description="Helical" evidence="7">
    <location>
        <begin position="521"/>
        <end position="543"/>
    </location>
</feature>
<name>A0A3M2JQT3_9CELL</name>
<comment type="caution">
    <text evidence="10">The sequence shown here is derived from an EMBL/GenBank/DDBJ whole genome shotgun (WGS) entry which is preliminary data.</text>
</comment>
<feature type="transmembrane region" description="Helical" evidence="7">
    <location>
        <begin position="82"/>
        <end position="115"/>
    </location>
</feature>
<feature type="compositionally biased region" description="Pro residues" evidence="6">
    <location>
        <begin position="127"/>
        <end position="140"/>
    </location>
</feature>
<evidence type="ECO:0000256" key="5">
    <source>
        <dbReference type="ARBA" id="ARBA00023136"/>
    </source>
</evidence>
<accession>A0A3M2JQT3</accession>
<dbReference type="OrthoDB" id="7177610at2"/>
<dbReference type="Proteomes" id="UP000269289">
    <property type="component" value="Unassembled WGS sequence"/>
</dbReference>
<feature type="transmembrane region" description="Helical" evidence="7">
    <location>
        <begin position="453"/>
        <end position="471"/>
    </location>
</feature>
<keyword evidence="2" id="KW-1003">Cell membrane</keyword>
<keyword evidence="8" id="KW-0732">Signal</keyword>
<feature type="transmembrane region" description="Helical" evidence="7">
    <location>
        <begin position="164"/>
        <end position="182"/>
    </location>
</feature>
<evidence type="ECO:0000313" key="10">
    <source>
        <dbReference type="EMBL" id="RMI14200.1"/>
    </source>
</evidence>
<dbReference type="PANTHER" id="PTHR30619:SF7">
    <property type="entry name" value="BETA-LACTAMASE DOMAIN PROTEIN"/>
    <property type="match status" value="1"/>
</dbReference>
<sequence length="616" mass="60655">MTTPSAVPTTSALAASPVAGAVATSATSPVAGAVATPATLPVAGAVAAPAATTATGTTSGPVPTVAHDGEAVDVRLVPAALAAWAAAAVGVTATAPVAAWSGAAFLIGAGVVLVARSRSAPRHVRPPGGPAPGGPAPGGPAPERCAPDGAARGHVTGRPGTGQAVLALGVVGVLLLTLAAQVRARESGHLRTLAEDGARVGVTGVVRSTPQPVGERPAADDEPARVPRTVRFLLAAESVGTPSGAVVATGAAVEVYAPASAAGLSYGTRVEVVARLAPARDPAGRAVVRARATEDVVVRAPPPAVLRVADDLRAGLRATAAGLPGDAGRLLPGVVVGDTRDLGDLAEPMRVAGLTHLTAVSGLHFSLVGGVALAGTRWCGVPRRWRWLPVGAVMLGFVVLVQPGASVVRAAVMGAVGLLGLVAGRPARSVPALAVTVVVLLVVDPWLARDVGFVLSVVATAGITLLAGPLTRRWTAPVRGAAAGGRGRDSRSVLASALAVPVAAQVVCAPVILVLRPEVPTYGVLANVLVAPVVAPATLGGLLAVLIGPWWPAAAALGARVAGAACWWVAAVARTTAAAPGAQVLWADGWLGVLLLAVAGAALLVLVLRRRSDVAP</sequence>
<dbReference type="AlphaFoldDB" id="A0A3M2JQT3"/>
<organism evidence="10 11">
    <name type="scientific">Cellulomonas triticagri</name>
    <dbReference type="NCBI Taxonomy" id="2483352"/>
    <lineage>
        <taxon>Bacteria</taxon>
        <taxon>Bacillati</taxon>
        <taxon>Actinomycetota</taxon>
        <taxon>Actinomycetes</taxon>
        <taxon>Micrococcales</taxon>
        <taxon>Cellulomonadaceae</taxon>
        <taxon>Cellulomonas</taxon>
    </lineage>
</organism>
<dbReference type="NCBIfam" id="TIGR00360">
    <property type="entry name" value="ComEC_N-term"/>
    <property type="match status" value="1"/>
</dbReference>
<feature type="chain" id="PRO_5039038879" evidence="8">
    <location>
        <begin position="22"/>
        <end position="616"/>
    </location>
</feature>
<feature type="domain" description="ComEC/Rec2-related protein" evidence="9">
    <location>
        <begin position="345"/>
        <end position="610"/>
    </location>
</feature>
<proteinExistence type="predicted"/>
<feature type="transmembrane region" description="Helical" evidence="7">
    <location>
        <begin position="550"/>
        <end position="570"/>
    </location>
</feature>
<evidence type="ECO:0000256" key="7">
    <source>
        <dbReference type="SAM" id="Phobius"/>
    </source>
</evidence>
<feature type="transmembrane region" description="Helical" evidence="7">
    <location>
        <begin position="590"/>
        <end position="608"/>
    </location>
</feature>
<dbReference type="GO" id="GO:0005886">
    <property type="term" value="C:plasma membrane"/>
    <property type="evidence" value="ECO:0007669"/>
    <property type="project" value="UniProtKB-SubCell"/>
</dbReference>
<dbReference type="Pfam" id="PF03772">
    <property type="entry name" value="Competence"/>
    <property type="match status" value="1"/>
</dbReference>
<evidence type="ECO:0000256" key="6">
    <source>
        <dbReference type="SAM" id="MobiDB-lite"/>
    </source>
</evidence>
<dbReference type="EMBL" id="RFFI01000003">
    <property type="protein sequence ID" value="RMI14200.1"/>
    <property type="molecule type" value="Genomic_DNA"/>
</dbReference>
<dbReference type="InterPro" id="IPR004477">
    <property type="entry name" value="ComEC_N"/>
</dbReference>
<feature type="transmembrane region" description="Helical" evidence="7">
    <location>
        <begin position="492"/>
        <end position="515"/>
    </location>
</feature>
<evidence type="ECO:0000256" key="8">
    <source>
        <dbReference type="SAM" id="SignalP"/>
    </source>
</evidence>
<feature type="transmembrane region" description="Helical" evidence="7">
    <location>
        <begin position="407"/>
        <end position="423"/>
    </location>
</feature>
<keyword evidence="3 7" id="KW-0812">Transmembrane</keyword>
<feature type="transmembrane region" description="Helical" evidence="7">
    <location>
        <begin position="385"/>
        <end position="401"/>
    </location>
</feature>
<keyword evidence="4 7" id="KW-1133">Transmembrane helix</keyword>
<feature type="signal peptide" evidence="8">
    <location>
        <begin position="1"/>
        <end position="21"/>
    </location>
</feature>
<dbReference type="PANTHER" id="PTHR30619">
    <property type="entry name" value="DNA INTERNALIZATION/COMPETENCE PROTEIN COMEC/REC2"/>
    <property type="match status" value="1"/>
</dbReference>
<protein>
    <submittedName>
        <fullName evidence="10">ComEC/Rec2 family competence protein</fullName>
    </submittedName>
</protein>
<gene>
    <name evidence="10" type="ORF">EBM89_00945</name>
</gene>
<evidence type="ECO:0000256" key="4">
    <source>
        <dbReference type="ARBA" id="ARBA00022989"/>
    </source>
</evidence>
<feature type="transmembrane region" description="Helical" evidence="7">
    <location>
        <begin position="430"/>
        <end position="447"/>
    </location>
</feature>
<keyword evidence="5 7" id="KW-0472">Membrane</keyword>
<dbReference type="RefSeq" id="WP_122147592.1">
    <property type="nucleotide sequence ID" value="NZ_RFFI01000003.1"/>
</dbReference>
<reference evidence="10 11" key="1">
    <citation type="submission" date="2018-10" db="EMBL/GenBank/DDBJ databases">
        <title>Isolation, diversity and antifungal activity of actinobacteria from wheat.</title>
        <authorList>
            <person name="Han C."/>
        </authorList>
    </citation>
    <scope>NUCLEOTIDE SEQUENCE [LARGE SCALE GENOMIC DNA]</scope>
    <source>
        <strain evidence="10 11">NEAU-YY56</strain>
    </source>
</reference>
<dbReference type="InterPro" id="IPR052159">
    <property type="entry name" value="Competence_DNA_uptake"/>
</dbReference>